<keyword evidence="3" id="KW-1185">Reference proteome</keyword>
<name>A0ABY8WBI1_9ACTN</name>
<organism evidence="2 3">
    <name type="scientific">Actinoplanes oblitus</name>
    <dbReference type="NCBI Taxonomy" id="3040509"/>
    <lineage>
        <taxon>Bacteria</taxon>
        <taxon>Bacillati</taxon>
        <taxon>Actinomycetota</taxon>
        <taxon>Actinomycetes</taxon>
        <taxon>Micromonosporales</taxon>
        <taxon>Micromonosporaceae</taxon>
        <taxon>Actinoplanes</taxon>
    </lineage>
</organism>
<gene>
    <name evidence="2" type="ORF">ACTOB_007079</name>
</gene>
<feature type="region of interest" description="Disordered" evidence="1">
    <location>
        <begin position="90"/>
        <end position="116"/>
    </location>
</feature>
<sequence length="116" mass="13459">MKNLFRRTQPPWLRFSLTFIRADERYDETGGWWDRWNGGHDHPKVGAYRRSIGRKWLVVENSTGMRHCGSLPDVSPARYSGRTSRRFYNDVAASDRKDADGDGDSVDRMNESKSHP</sequence>
<dbReference type="RefSeq" id="WP_284916286.1">
    <property type="nucleotide sequence ID" value="NZ_CP126980.1"/>
</dbReference>
<accession>A0ABY8WBI1</accession>
<proteinExistence type="predicted"/>
<evidence type="ECO:0000256" key="1">
    <source>
        <dbReference type="SAM" id="MobiDB-lite"/>
    </source>
</evidence>
<evidence type="ECO:0000313" key="2">
    <source>
        <dbReference type="EMBL" id="WIM95018.1"/>
    </source>
</evidence>
<dbReference type="EMBL" id="CP126980">
    <property type="protein sequence ID" value="WIM95018.1"/>
    <property type="molecule type" value="Genomic_DNA"/>
</dbReference>
<dbReference type="Proteomes" id="UP001240150">
    <property type="component" value="Chromosome"/>
</dbReference>
<feature type="compositionally biased region" description="Basic and acidic residues" evidence="1">
    <location>
        <begin position="93"/>
        <end position="116"/>
    </location>
</feature>
<evidence type="ECO:0000313" key="3">
    <source>
        <dbReference type="Proteomes" id="UP001240150"/>
    </source>
</evidence>
<reference evidence="2 3" key="1">
    <citation type="submission" date="2023-06" db="EMBL/GenBank/DDBJ databases">
        <authorList>
            <person name="Yushchuk O."/>
            <person name="Binda E."/>
            <person name="Ruckert-Reed C."/>
            <person name="Fedorenko V."/>
            <person name="Kalinowski J."/>
            <person name="Marinelli F."/>
        </authorList>
    </citation>
    <scope>NUCLEOTIDE SEQUENCE [LARGE SCALE GENOMIC DNA]</scope>
    <source>
        <strain evidence="2 3">NRRL 3884</strain>
    </source>
</reference>
<protein>
    <submittedName>
        <fullName evidence="2">Uncharacterized protein</fullName>
    </submittedName>
</protein>